<dbReference type="Pfam" id="PF13360">
    <property type="entry name" value="PQQ_2"/>
    <property type="match status" value="1"/>
</dbReference>
<comment type="caution">
    <text evidence="2">The sequence shown here is derived from an EMBL/GenBank/DDBJ whole genome shotgun (WGS) entry which is preliminary data.</text>
</comment>
<evidence type="ECO:0000313" key="2">
    <source>
        <dbReference type="EMBL" id="GAA4445300.1"/>
    </source>
</evidence>
<gene>
    <name evidence="2" type="ORF">GCM10023156_04740</name>
</gene>
<dbReference type="InterPro" id="IPR018391">
    <property type="entry name" value="PQQ_b-propeller_rpt"/>
</dbReference>
<dbReference type="Gene3D" id="2.130.10.10">
    <property type="entry name" value="YVTN repeat-like/Quinoprotein amine dehydrogenase"/>
    <property type="match status" value="2"/>
</dbReference>
<dbReference type="InterPro" id="IPR002372">
    <property type="entry name" value="PQQ_rpt_dom"/>
</dbReference>
<dbReference type="InterPro" id="IPR011047">
    <property type="entry name" value="Quinoprotein_ADH-like_sf"/>
</dbReference>
<dbReference type="Proteomes" id="UP001500840">
    <property type="component" value="Unassembled WGS sequence"/>
</dbReference>
<name>A0ABP8M8I7_9BACT</name>
<dbReference type="SMART" id="SM00564">
    <property type="entry name" value="PQQ"/>
    <property type="match status" value="4"/>
</dbReference>
<feature type="domain" description="Pyrrolo-quinoline quinone repeat" evidence="1">
    <location>
        <begin position="92"/>
        <end position="346"/>
    </location>
</feature>
<reference evidence="3" key="1">
    <citation type="journal article" date="2019" name="Int. J. Syst. Evol. Microbiol.">
        <title>The Global Catalogue of Microorganisms (GCM) 10K type strain sequencing project: providing services to taxonomists for standard genome sequencing and annotation.</title>
        <authorList>
            <consortium name="The Broad Institute Genomics Platform"/>
            <consortium name="The Broad Institute Genome Sequencing Center for Infectious Disease"/>
            <person name="Wu L."/>
            <person name="Ma J."/>
        </authorList>
    </citation>
    <scope>NUCLEOTIDE SEQUENCE [LARGE SCALE GENOMIC DNA]</scope>
    <source>
        <strain evidence="3">JCM 17759</strain>
    </source>
</reference>
<organism evidence="2 3">
    <name type="scientific">Novipirellula rosea</name>
    <dbReference type="NCBI Taxonomy" id="1031540"/>
    <lineage>
        <taxon>Bacteria</taxon>
        <taxon>Pseudomonadati</taxon>
        <taxon>Planctomycetota</taxon>
        <taxon>Planctomycetia</taxon>
        <taxon>Pirellulales</taxon>
        <taxon>Pirellulaceae</taxon>
        <taxon>Novipirellula</taxon>
    </lineage>
</organism>
<dbReference type="SUPFAM" id="SSF50998">
    <property type="entry name" value="Quinoprotein alcohol dehydrogenase-like"/>
    <property type="match status" value="1"/>
</dbReference>
<dbReference type="PANTHER" id="PTHR34512:SF30">
    <property type="entry name" value="OUTER MEMBRANE PROTEIN ASSEMBLY FACTOR BAMB"/>
    <property type="match status" value="1"/>
</dbReference>
<dbReference type="EMBL" id="BAABGA010000006">
    <property type="protein sequence ID" value="GAA4445300.1"/>
    <property type="molecule type" value="Genomic_DNA"/>
</dbReference>
<protein>
    <submittedName>
        <fullName evidence="2">PQQ-binding-like beta-propeller repeat protein</fullName>
    </submittedName>
</protein>
<dbReference type="RefSeq" id="WP_345319024.1">
    <property type="nucleotide sequence ID" value="NZ_BAABGA010000006.1"/>
</dbReference>
<accession>A0ABP8M8I7</accession>
<dbReference type="PANTHER" id="PTHR34512">
    <property type="entry name" value="CELL SURFACE PROTEIN"/>
    <property type="match status" value="1"/>
</dbReference>
<keyword evidence="3" id="KW-1185">Reference proteome</keyword>
<dbReference type="InterPro" id="IPR015943">
    <property type="entry name" value="WD40/YVTN_repeat-like_dom_sf"/>
</dbReference>
<evidence type="ECO:0000313" key="3">
    <source>
        <dbReference type="Proteomes" id="UP001500840"/>
    </source>
</evidence>
<sequence>MIVRILSYIAVAVFALSYLGLAKTSVAEVPAWPEFRGGEGDGRADAADLPIAIDASVVQWETPIHGKAWSSPVVWGDQIWLTTAREDGTKMSVVCVDRATGKVLHDVAIIENETPEFCHPMNSYASPTPVIEAGRLYAHFGSYGTVCIDTADAKVLWRRSDLKCDHFRGPASSPILHDGKLFVAFDGVDVQFVVAFDKKTGDTVWQSKREIDYGTDVGDRMKAYGTAEVIRVGNQEQLVYPSAVATIAYDPQTGKSLWTVYHDGMNASARPIYVDGLVLITNGMGGIVAVRPDGKGNVTKSHVVWTSSKSVAKKSSPIVVDGLVYMITDDGIVTCRELEDGKIVWQKRAGGSYAASPIYASGRIYLFSIEGAITTLKAGREYEMLAETELGDGFMASPAVVGDQMILRSKSALYSIVK</sequence>
<evidence type="ECO:0000259" key="1">
    <source>
        <dbReference type="Pfam" id="PF13360"/>
    </source>
</evidence>
<proteinExistence type="predicted"/>